<protein>
    <recommendedName>
        <fullName evidence="4">Lipoprotein</fullName>
    </recommendedName>
</protein>
<evidence type="ECO:0000256" key="1">
    <source>
        <dbReference type="SAM" id="SignalP"/>
    </source>
</evidence>
<evidence type="ECO:0000313" key="2">
    <source>
        <dbReference type="EMBL" id="PWW11177.1"/>
    </source>
</evidence>
<dbReference type="PROSITE" id="PS51257">
    <property type="entry name" value="PROKAR_LIPOPROTEIN"/>
    <property type="match status" value="1"/>
</dbReference>
<name>A0A317Q655_9GAMM</name>
<sequence length="417" mass="45125">MKKFTIAAVSAVIASTLLAGCGSTSKPYQPTPEQQAQALKAQQAFKERLMAGMLGMKQAAQAAPEPAPAPAAPAVALAELTNEQLLAAIAEIDADGGPATFSLNQQGELYINGQAYIDLDGSISLVGSDDLSGSFVYSVVLDDNTLLLKYHRAGSSAAPLHFATMTISNSGYRLTTVTGLNASGSTFMPTSKGVILKRSNALISYEFGQNFKTVSLPKDFSPTPFQRGDVGSTRLVLLERNEDAAGAGQVGLMSAFQVLGVGRDDDYLLFNIDDGTKAVLNMNSDRKNQTEYSQCQRQNDFVRKCAKSHSYESLYTQLGTKNHLHYFWAVDWFNTPAGPMGVYNSGSKVSLVDLQGRKEFVLFERMLGVNEFTVKRDLEQNKVGLSVKLGLSTEEIDDVVEHLSTQVLESTPMRTML</sequence>
<organism evidence="2 3">
    <name type="scientific">Pseudidiomarina maritima</name>
    <dbReference type="NCBI Taxonomy" id="519453"/>
    <lineage>
        <taxon>Bacteria</taxon>
        <taxon>Pseudomonadati</taxon>
        <taxon>Pseudomonadota</taxon>
        <taxon>Gammaproteobacteria</taxon>
        <taxon>Alteromonadales</taxon>
        <taxon>Idiomarinaceae</taxon>
        <taxon>Pseudidiomarina</taxon>
    </lineage>
</organism>
<accession>A0A317Q655</accession>
<keyword evidence="1" id="KW-0732">Signal</keyword>
<dbReference type="Proteomes" id="UP000246964">
    <property type="component" value="Unassembled WGS sequence"/>
</dbReference>
<comment type="caution">
    <text evidence="2">The sequence shown here is derived from an EMBL/GenBank/DDBJ whole genome shotgun (WGS) entry which is preliminary data.</text>
</comment>
<feature type="signal peptide" evidence="1">
    <location>
        <begin position="1"/>
        <end position="19"/>
    </location>
</feature>
<gene>
    <name evidence="2" type="ORF">DET45_11236</name>
</gene>
<evidence type="ECO:0000313" key="3">
    <source>
        <dbReference type="Proteomes" id="UP000246964"/>
    </source>
</evidence>
<proteinExistence type="predicted"/>
<dbReference type="RefSeq" id="WP_110076315.1">
    <property type="nucleotide sequence ID" value="NZ_QGTT01000012.1"/>
</dbReference>
<reference evidence="2 3" key="1">
    <citation type="submission" date="2018-05" db="EMBL/GenBank/DDBJ databases">
        <title>Freshwater and sediment microbial communities from various areas in North America, analyzing microbe dynamics in response to fracking.</title>
        <authorList>
            <person name="Lamendella R."/>
        </authorList>
    </citation>
    <scope>NUCLEOTIDE SEQUENCE [LARGE SCALE GENOMIC DNA]</scope>
    <source>
        <strain evidence="2 3">125B1</strain>
    </source>
</reference>
<dbReference type="AlphaFoldDB" id="A0A317Q655"/>
<dbReference type="EMBL" id="QGTT01000012">
    <property type="protein sequence ID" value="PWW11177.1"/>
    <property type="molecule type" value="Genomic_DNA"/>
</dbReference>
<evidence type="ECO:0008006" key="4">
    <source>
        <dbReference type="Google" id="ProtNLM"/>
    </source>
</evidence>
<dbReference type="OrthoDB" id="6378858at2"/>
<feature type="chain" id="PRO_5016359068" description="Lipoprotein" evidence="1">
    <location>
        <begin position="20"/>
        <end position="417"/>
    </location>
</feature>
<keyword evidence="3" id="KW-1185">Reference proteome</keyword>